<dbReference type="EMBL" id="KI964833">
    <property type="protein sequence ID" value="EUC28206.1"/>
    <property type="molecule type" value="Genomic_DNA"/>
</dbReference>
<accession>W6YAS1</accession>
<dbReference type="AlphaFoldDB" id="W6YAS1"/>
<dbReference type="RefSeq" id="XP_007717484.1">
    <property type="nucleotide sequence ID" value="XM_007719294.1"/>
</dbReference>
<dbReference type="HOGENOM" id="CLU_2049283_0_0_1"/>
<organism evidence="1 2">
    <name type="scientific">Cochliobolus carbonum (strain 26-R-13)</name>
    <name type="common">Maize leaf spot fungus</name>
    <name type="synonym">Bipolaris zeicola</name>
    <dbReference type="NCBI Taxonomy" id="930089"/>
    <lineage>
        <taxon>Eukaryota</taxon>
        <taxon>Fungi</taxon>
        <taxon>Dikarya</taxon>
        <taxon>Ascomycota</taxon>
        <taxon>Pezizomycotina</taxon>
        <taxon>Dothideomycetes</taxon>
        <taxon>Pleosporomycetidae</taxon>
        <taxon>Pleosporales</taxon>
        <taxon>Pleosporineae</taxon>
        <taxon>Pleosporaceae</taxon>
        <taxon>Bipolaris</taxon>
    </lineage>
</organism>
<protein>
    <submittedName>
        <fullName evidence="1">Uncharacterized protein</fullName>
    </submittedName>
</protein>
<gene>
    <name evidence="1" type="ORF">COCCADRAFT_109774</name>
</gene>
<proteinExistence type="predicted"/>
<evidence type="ECO:0000313" key="1">
    <source>
        <dbReference type="EMBL" id="EUC28206.1"/>
    </source>
</evidence>
<dbReference type="KEGG" id="bze:COCCADRAFT_109774"/>
<evidence type="ECO:0000313" key="2">
    <source>
        <dbReference type="Proteomes" id="UP000053841"/>
    </source>
</evidence>
<dbReference type="GeneID" id="19143965"/>
<name>W6YAS1_COCC2</name>
<sequence>MRTTALRRTQRRISHARCITSVSGDCAILHDGFRTKRRNCRSAETPRLTGLVCLFACYEWCSAQYHYWSPFYTWCSRMHFPITCKRRFFYGEIRCLEYRCIGTNSMTGIAKLLLVHHRIE</sequence>
<dbReference type="Proteomes" id="UP000053841">
    <property type="component" value="Unassembled WGS sequence"/>
</dbReference>
<keyword evidence="2" id="KW-1185">Reference proteome</keyword>
<reference evidence="1 2" key="1">
    <citation type="journal article" date="2013" name="PLoS Genet.">
        <title>Comparative genome structure, secondary metabolite, and effector coding capacity across Cochliobolus pathogens.</title>
        <authorList>
            <person name="Condon B.J."/>
            <person name="Leng Y."/>
            <person name="Wu D."/>
            <person name="Bushley K.E."/>
            <person name="Ohm R.A."/>
            <person name="Otillar R."/>
            <person name="Martin J."/>
            <person name="Schackwitz W."/>
            <person name="Grimwood J."/>
            <person name="MohdZainudin N."/>
            <person name="Xue C."/>
            <person name="Wang R."/>
            <person name="Manning V.A."/>
            <person name="Dhillon B."/>
            <person name="Tu Z.J."/>
            <person name="Steffenson B.J."/>
            <person name="Salamov A."/>
            <person name="Sun H."/>
            <person name="Lowry S."/>
            <person name="LaButti K."/>
            <person name="Han J."/>
            <person name="Copeland A."/>
            <person name="Lindquist E."/>
            <person name="Barry K."/>
            <person name="Schmutz J."/>
            <person name="Baker S.E."/>
            <person name="Ciuffetti L.M."/>
            <person name="Grigoriev I.V."/>
            <person name="Zhong S."/>
            <person name="Turgeon B.G."/>
        </authorList>
    </citation>
    <scope>NUCLEOTIDE SEQUENCE [LARGE SCALE GENOMIC DNA]</scope>
    <source>
        <strain evidence="1 2">26-R-13</strain>
    </source>
</reference>